<dbReference type="PANTHER" id="PTHR11224">
    <property type="entry name" value="MAKORIN-RELATED"/>
    <property type="match status" value="1"/>
</dbReference>
<evidence type="ECO:0000256" key="1">
    <source>
        <dbReference type="ARBA" id="ARBA00000900"/>
    </source>
</evidence>
<dbReference type="EnsemblMetazoa" id="SSS_5583s_mrna">
    <property type="protein sequence ID" value="KAF7490991.1"/>
    <property type="gene ID" value="SSS_5583"/>
</dbReference>
<evidence type="ECO:0000313" key="13">
    <source>
        <dbReference type="EMBL" id="KPM10732.1"/>
    </source>
</evidence>
<reference evidence="13 16" key="1">
    <citation type="journal article" date="2015" name="Parasit. Vectors">
        <title>Draft genome of the scabies mite.</title>
        <authorList>
            <person name="Rider S.D.Jr."/>
            <person name="Morgan M.S."/>
            <person name="Arlian L.G."/>
        </authorList>
    </citation>
    <scope>NUCLEOTIDE SEQUENCE [LARGE SCALE GENOMIC DNA]</scope>
    <source>
        <strain evidence="13">Arlian Lab</strain>
    </source>
</reference>
<evidence type="ECO:0000313" key="16">
    <source>
        <dbReference type="Proteomes" id="UP000616769"/>
    </source>
</evidence>
<dbReference type="InterPro" id="IPR017907">
    <property type="entry name" value="Znf_RING_CS"/>
</dbReference>
<evidence type="ECO:0000313" key="15">
    <source>
        <dbReference type="Proteomes" id="UP000070412"/>
    </source>
</evidence>
<gene>
    <name evidence="13" type="ORF">QR98_0092930</name>
    <name evidence="12" type="ORF">SSS_5583</name>
</gene>
<dbReference type="PROSITE" id="PS00518">
    <property type="entry name" value="ZF_RING_1"/>
    <property type="match status" value="1"/>
</dbReference>
<dbReference type="SMART" id="SM00356">
    <property type="entry name" value="ZnF_C3H1"/>
    <property type="match status" value="4"/>
</dbReference>
<dbReference type="Proteomes" id="UP000616769">
    <property type="component" value="Unassembled WGS sequence"/>
</dbReference>
<feature type="domain" description="C3H1-type" evidence="11">
    <location>
        <begin position="151"/>
        <end position="178"/>
    </location>
</feature>
<dbReference type="VEuPathDB" id="VectorBase:SSCA010533"/>
<dbReference type="InterPro" id="IPR001841">
    <property type="entry name" value="Znf_RING"/>
</dbReference>
<evidence type="ECO:0000256" key="6">
    <source>
        <dbReference type="ARBA" id="ARBA00022771"/>
    </source>
</evidence>
<evidence type="ECO:0000256" key="7">
    <source>
        <dbReference type="ARBA" id="ARBA00022786"/>
    </source>
</evidence>
<reference evidence="12" key="3">
    <citation type="submission" date="2020-01" db="EMBL/GenBank/DDBJ databases">
        <authorList>
            <person name="Korhonen P.K.K."/>
            <person name="Guangxu M.G."/>
            <person name="Wang T.W."/>
            <person name="Stroehlein A.J.S."/>
            <person name="Young N.D."/>
            <person name="Ang C.-S.A."/>
            <person name="Fernando D.W.F."/>
            <person name="Lu H.L."/>
            <person name="Taylor S.T."/>
            <person name="Ehtesham M.E.M."/>
            <person name="Najaraj S.H.N."/>
            <person name="Harsha G.H.G."/>
            <person name="Madugundu A.M."/>
            <person name="Renuse S.R."/>
            <person name="Holt D.H."/>
            <person name="Pandey A.P."/>
            <person name="Papenfuss A.P."/>
            <person name="Gasser R.B.G."/>
            <person name="Fischer K.F."/>
        </authorList>
    </citation>
    <scope>NUCLEOTIDE SEQUENCE</scope>
    <source>
        <strain evidence="12">SSS_KF_BRIS2020</strain>
    </source>
</reference>
<dbReference type="Pfam" id="PF13639">
    <property type="entry name" value="zf-RING_2"/>
    <property type="match status" value="1"/>
</dbReference>
<dbReference type="Gene3D" id="3.30.40.10">
    <property type="entry name" value="Zinc/RING finger domain, C3HC4 (zinc finger)"/>
    <property type="match status" value="1"/>
</dbReference>
<keyword evidence="15" id="KW-1185">Reference proteome</keyword>
<dbReference type="SMART" id="SM00184">
    <property type="entry name" value="RING"/>
    <property type="match status" value="1"/>
</dbReference>
<dbReference type="InterPro" id="IPR000571">
    <property type="entry name" value="Znf_CCCH"/>
</dbReference>
<keyword evidence="7" id="KW-0833">Ubl conjugation pathway</keyword>
<comment type="catalytic activity">
    <reaction evidence="1">
        <text>S-ubiquitinyl-[E2 ubiquitin-conjugating enzyme]-L-cysteine + [acceptor protein]-L-lysine = [E2 ubiquitin-conjugating enzyme]-L-cysteine + N(6)-ubiquitinyl-[acceptor protein]-L-lysine.</text>
        <dbReference type="EC" id="2.3.2.27"/>
    </reaction>
</comment>
<evidence type="ECO:0000259" key="11">
    <source>
        <dbReference type="PROSITE" id="PS50103"/>
    </source>
</evidence>
<evidence type="ECO:0000256" key="5">
    <source>
        <dbReference type="ARBA" id="ARBA00022737"/>
    </source>
</evidence>
<dbReference type="PROSITE" id="PS50089">
    <property type="entry name" value="ZF_RING_2"/>
    <property type="match status" value="1"/>
</dbReference>
<dbReference type="EMBL" id="WVUK01000062">
    <property type="protein sequence ID" value="KAF7490991.1"/>
    <property type="molecule type" value="Genomic_DNA"/>
</dbReference>
<dbReference type="PROSITE" id="PS50103">
    <property type="entry name" value="ZF_C3H1"/>
    <property type="match status" value="4"/>
</dbReference>
<evidence type="ECO:0000256" key="4">
    <source>
        <dbReference type="ARBA" id="ARBA00022723"/>
    </source>
</evidence>
<keyword evidence="8 9" id="KW-0862">Zinc</keyword>
<sequence>MSLKDLLCRYHVLGICEYGIGCIYSHDPEIAIPIPENTCLFFLRSNCYYGDNCRMVHRTIEEIIQSRDDTMLGNLFENDEPESNPKSEYLSDSKDIAFICNEECQLGRCEINPNQAARSDIKNSQSASTSDNNRSYASVALNSCDVNEENLRSTPLCSFFQNNGYCVYPRCSLVHGNLCDLCGYFSVHPFNKEQSDKHREECIKEHEESMELSFAYQNSKDLTCAICLDVVYEKSFKGNQRFGILINCSHIFCIECIRKWRVAKNTDFTQKRRCPVCRIQSEIIIPSEYFYKEGDQKQKLIDDYKKALGSKHCKYFKRGKGRCPFDETCFYKHEYPDGTKPEPQPTNRSSYNRNLQEAIESLQSEFQSNLRAILNGDIFDDYLINEIDDDSDESDDYEFYFEIE</sequence>
<evidence type="ECO:0000313" key="12">
    <source>
        <dbReference type="EMBL" id="KAF7490991.1"/>
    </source>
</evidence>
<organism evidence="13 16">
    <name type="scientific">Sarcoptes scabiei</name>
    <name type="common">Itch mite</name>
    <name type="synonym">Acarus scabiei</name>
    <dbReference type="NCBI Taxonomy" id="52283"/>
    <lineage>
        <taxon>Eukaryota</taxon>
        <taxon>Metazoa</taxon>
        <taxon>Ecdysozoa</taxon>
        <taxon>Arthropoda</taxon>
        <taxon>Chelicerata</taxon>
        <taxon>Arachnida</taxon>
        <taxon>Acari</taxon>
        <taxon>Acariformes</taxon>
        <taxon>Sarcoptiformes</taxon>
        <taxon>Astigmata</taxon>
        <taxon>Psoroptidia</taxon>
        <taxon>Sarcoptoidea</taxon>
        <taxon>Sarcoptidae</taxon>
        <taxon>Sarcoptinae</taxon>
        <taxon>Sarcoptes</taxon>
    </lineage>
</organism>
<keyword evidence="3" id="KW-0808">Transferase</keyword>
<dbReference type="GO" id="GO:0008270">
    <property type="term" value="F:zinc ion binding"/>
    <property type="evidence" value="ECO:0007669"/>
    <property type="project" value="UniProtKB-KW"/>
</dbReference>
<name>A0A132AIA8_SARSC</name>
<dbReference type="OrthoDB" id="6414256at2759"/>
<feature type="zinc finger region" description="C3H1-type" evidence="9">
    <location>
        <begin position="151"/>
        <end position="178"/>
    </location>
</feature>
<evidence type="ECO:0000256" key="3">
    <source>
        <dbReference type="ARBA" id="ARBA00022679"/>
    </source>
</evidence>
<reference evidence="14" key="4">
    <citation type="submission" date="2022-06" db="UniProtKB">
        <authorList>
            <consortium name="EnsemblMetazoa"/>
        </authorList>
    </citation>
    <scope>IDENTIFICATION</scope>
</reference>
<dbReference type="Gene3D" id="4.10.1000.10">
    <property type="entry name" value="Zinc finger, CCCH-type"/>
    <property type="match status" value="1"/>
</dbReference>
<evidence type="ECO:0000256" key="8">
    <source>
        <dbReference type="ARBA" id="ARBA00022833"/>
    </source>
</evidence>
<feature type="zinc finger region" description="C3H1-type" evidence="9">
    <location>
        <begin position="307"/>
        <end position="336"/>
    </location>
</feature>
<feature type="domain" description="C3H1-type" evidence="11">
    <location>
        <begin position="2"/>
        <end position="29"/>
    </location>
</feature>
<dbReference type="InterPro" id="IPR045072">
    <property type="entry name" value="MKRN-like"/>
</dbReference>
<dbReference type="OMA" id="REHICIL"/>
<feature type="domain" description="RING-type" evidence="10">
    <location>
        <begin position="224"/>
        <end position="278"/>
    </location>
</feature>
<feature type="domain" description="C3H1-type" evidence="11">
    <location>
        <begin position="33"/>
        <end position="60"/>
    </location>
</feature>
<reference evidence="15" key="2">
    <citation type="journal article" date="2020" name="PLoS Negl. Trop. Dis.">
        <title>High-quality nuclear genome for Sarcoptes scabiei-A critical resource for a neglected parasite.</title>
        <authorList>
            <person name="Korhonen P.K."/>
            <person name="Gasser R.B."/>
            <person name="Ma G."/>
            <person name="Wang T."/>
            <person name="Stroehlein A.J."/>
            <person name="Young N.D."/>
            <person name="Ang C.S."/>
            <person name="Fernando D.D."/>
            <person name="Lu H.C."/>
            <person name="Taylor S."/>
            <person name="Reynolds S.L."/>
            <person name="Mofiz E."/>
            <person name="Najaraj S.H."/>
            <person name="Gowda H."/>
            <person name="Madugundu A."/>
            <person name="Renuse S."/>
            <person name="Holt D."/>
            <person name="Pandey A."/>
            <person name="Papenfuss A.T."/>
            <person name="Fischer K."/>
        </authorList>
    </citation>
    <scope>NUCLEOTIDE SEQUENCE [LARGE SCALE GENOMIC DNA]</scope>
</reference>
<proteinExistence type="predicted"/>
<evidence type="ECO:0000256" key="2">
    <source>
        <dbReference type="ARBA" id="ARBA00012483"/>
    </source>
</evidence>
<feature type="zinc finger region" description="C3H1-type" evidence="9">
    <location>
        <begin position="2"/>
        <end position="29"/>
    </location>
</feature>
<accession>A0A132AIA8</accession>
<protein>
    <recommendedName>
        <fullName evidence="2">RING-type E3 ubiquitin transferase</fullName>
        <ecNumber evidence="2">2.3.2.27</ecNumber>
    </recommendedName>
</protein>
<dbReference type="EC" id="2.3.2.27" evidence="2"/>
<dbReference type="GO" id="GO:0000209">
    <property type="term" value="P:protein polyubiquitination"/>
    <property type="evidence" value="ECO:0007669"/>
    <property type="project" value="InterPro"/>
</dbReference>
<evidence type="ECO:0000256" key="9">
    <source>
        <dbReference type="PROSITE-ProRule" id="PRU00723"/>
    </source>
</evidence>
<keyword evidence="4 9" id="KW-0479">Metal-binding</keyword>
<dbReference type="SUPFAM" id="SSF57850">
    <property type="entry name" value="RING/U-box"/>
    <property type="match status" value="1"/>
</dbReference>
<dbReference type="FunFam" id="3.30.40.10:FF:000117">
    <property type="entry name" value="Probable E3 ubiquitin-protein ligase makorin-1"/>
    <property type="match status" value="1"/>
</dbReference>
<dbReference type="AlphaFoldDB" id="A0A132AIA8"/>
<dbReference type="InterPro" id="IPR013083">
    <property type="entry name" value="Znf_RING/FYVE/PHD"/>
</dbReference>
<dbReference type="Proteomes" id="UP000070412">
    <property type="component" value="Unassembled WGS sequence"/>
</dbReference>
<evidence type="ECO:0000259" key="10">
    <source>
        <dbReference type="PROSITE" id="PS50089"/>
    </source>
</evidence>
<keyword evidence="5" id="KW-0677">Repeat</keyword>
<feature type="domain" description="C3H1-type" evidence="11">
    <location>
        <begin position="307"/>
        <end position="336"/>
    </location>
</feature>
<keyword evidence="6 9" id="KW-0863">Zinc-finger</keyword>
<feature type="zinc finger region" description="C3H1-type" evidence="9">
    <location>
        <begin position="33"/>
        <end position="60"/>
    </location>
</feature>
<dbReference type="EMBL" id="JXLN01015661">
    <property type="protein sequence ID" value="KPM10732.1"/>
    <property type="molecule type" value="Genomic_DNA"/>
</dbReference>
<evidence type="ECO:0000313" key="14">
    <source>
        <dbReference type="EnsemblMetazoa" id="KAF7490991.1"/>
    </source>
</evidence>
<dbReference type="GO" id="GO:0061630">
    <property type="term" value="F:ubiquitin protein ligase activity"/>
    <property type="evidence" value="ECO:0007669"/>
    <property type="project" value="UniProtKB-EC"/>
</dbReference>
<dbReference type="PANTHER" id="PTHR11224:SF10">
    <property type="entry name" value="IP09428P-RELATED"/>
    <property type="match status" value="1"/>
</dbReference>